<geneLocation type="plasmid" evidence="1">
    <name>pVPA3-1</name>
</geneLocation>
<dbReference type="EMBL" id="KP324996">
    <property type="protein sequence ID" value="AKC05632.1"/>
    <property type="molecule type" value="Genomic_DNA"/>
</dbReference>
<organism evidence="1">
    <name type="scientific">Vibrio parahaemolyticus</name>
    <dbReference type="NCBI Taxonomy" id="670"/>
    <lineage>
        <taxon>Bacteria</taxon>
        <taxon>Pseudomonadati</taxon>
        <taxon>Pseudomonadota</taxon>
        <taxon>Gammaproteobacteria</taxon>
        <taxon>Vibrionales</taxon>
        <taxon>Vibrionaceae</taxon>
        <taxon>Vibrio</taxon>
    </lineage>
</organism>
<reference evidence="2" key="3">
    <citation type="journal article" date="2015" name="Proc. Natl. Acad. Sci. U.S.A.">
        <title>The opportunistic marine pathogen Vibrio parahaemolyticus becomes virulent by acquiring a plasmid that expresses a deadly toxin.</title>
        <authorList>
            <person name="Lee C.T."/>
            <person name="Chen I.T."/>
            <person name="Yang Y.T."/>
            <person name="Ko T.P."/>
            <person name="Huang Y.T."/>
            <person name="Huang J.Y."/>
            <person name="Huang M.F."/>
            <person name="Lin S.J."/>
            <person name="Chen C.Y."/>
            <person name="Lin S.S."/>
            <person name="Lightner D.V."/>
            <person name="Wang H.C."/>
            <person name="Wang A.H."/>
            <person name="Wang H.C."/>
            <person name="Hor L.I."/>
            <person name="Lo C.F."/>
        </authorList>
    </citation>
    <scope>NUCLEOTIDE SEQUENCE</scope>
    <source>
        <strain evidence="2">3HP</strain>
        <plasmid evidence="2">pVA1</plasmid>
    </source>
</reference>
<dbReference type="RefSeq" id="WP_025789782.1">
    <property type="nucleotide sequence ID" value="NC_025152.1"/>
</dbReference>
<accession>A0A085YLH1</accession>
<sequence length="193" mass="22273">MQYVLLPASNDQYFLADCKEIIAIKEGVIDAPDFDESNLTYRLMYGAYKPQAHAHYSNEEVRAHITEAIDQWLIHIDGKNVIGLGIEGIVISESVIKRQCTELQHPRATQDVAFAALVKAPASFEIDDKRYQTRTAYLRWDGIDAITTLLNRKGLFAFTSEDKRFTPEEPLTKKNWRLYIDHLRMLKETRRAQ</sequence>
<protein>
    <submittedName>
        <fullName evidence="1">Uncharacterized protein</fullName>
    </submittedName>
</protein>
<keyword evidence="1" id="KW-0614">Plasmid</keyword>
<dbReference type="AlphaFoldDB" id="A0A085YLH1"/>
<evidence type="ECO:0000313" key="4">
    <source>
        <dbReference type="EMBL" id="QHH13380.1"/>
    </source>
</evidence>
<evidence type="ECO:0000313" key="2">
    <source>
        <dbReference type="EMBL" id="AKC05632.1"/>
    </source>
</evidence>
<evidence type="ECO:0000313" key="1">
    <source>
        <dbReference type="EMBL" id="AIL49898.1"/>
    </source>
</evidence>
<name>A0A085YLH1_VIBPH</name>
<reference evidence="3" key="6">
    <citation type="submission" date="2019-12" db="EMBL/GenBank/DDBJ databases">
        <authorList>
            <consortium name="NCBI Pathogen Detection Project"/>
        </authorList>
    </citation>
    <scope>NUCLEOTIDE SEQUENCE</scope>
    <source>
        <strain evidence="3">1930</strain>
    </source>
</reference>
<dbReference type="Proteomes" id="UP000464718">
    <property type="component" value="Plasmid pvpsd2016-5"/>
</dbReference>
<gene>
    <name evidence="4" type="ORF">EHC69_29410</name>
    <name evidence="3" type="ORF">I7278_26100</name>
    <name evidence="2" type="ORF">pVA1012</name>
</gene>
<reference evidence="4 5" key="5">
    <citation type="submission" date="2018-12" db="EMBL/GenBank/DDBJ databases">
        <title>Genomic insights into the evolutionary origins and pathogenicity of five Vibrio parahaemolyticus strains isolated from the shrimp with acute hepatopancreatic necrosis disease (AHPND).</title>
        <authorList>
            <person name="Yang Q."/>
            <person name="Dong X."/>
            <person name="Xie G."/>
            <person name="Fu S."/>
            <person name="Zou P."/>
            <person name="Sun J."/>
            <person name="Wang Y."/>
            <person name="Huang J."/>
        </authorList>
    </citation>
    <scope>NUCLEOTIDE SEQUENCE [LARGE SCALE GENOMIC DNA]</scope>
    <source>
        <strain evidence="4 5">20160303005-1</strain>
        <plasmid evidence="4">pVPSD2016-5</plasmid>
        <plasmid evidence="5">pvpsd2016-5</plasmid>
    </source>
</reference>
<reference evidence="1" key="2">
    <citation type="journal article" date="2015" name="Dis. Aquat. Organ.">
        <title>Photorhabdus insect-related (Pir) toxin-like genes in a plasmid of Vibrio parahaemolyticus, the causative agent of acute hepatopancreatic necrosis disease (AHPND) of shrimp.</title>
        <authorList>
            <person name="Han J.E."/>
            <person name="Tang K.F."/>
            <person name="Tran L.H."/>
            <person name="Lightner D.V."/>
        </authorList>
    </citation>
    <scope>NUCLEOTIDE SEQUENCE</scope>
    <source>
        <strain evidence="1">13-028/A3</strain>
        <plasmid evidence="1">pVPA3-1</plasmid>
    </source>
</reference>
<evidence type="ECO:0000313" key="3">
    <source>
        <dbReference type="EMBL" id="HAS6680248.1"/>
    </source>
</evidence>
<dbReference type="EMBL" id="CP034304">
    <property type="protein sequence ID" value="QHH13380.1"/>
    <property type="molecule type" value="Genomic_DNA"/>
</dbReference>
<dbReference type="Proteomes" id="UP000856022">
    <property type="component" value="Unassembled WGS sequence"/>
</dbReference>
<evidence type="ECO:0000313" key="5">
    <source>
        <dbReference type="Proteomes" id="UP000464718"/>
    </source>
</evidence>
<proteinExistence type="predicted"/>
<geneLocation type="plasmid" evidence="2">
    <name>pVA1</name>
</geneLocation>
<reference evidence="3" key="4">
    <citation type="journal article" date="2018" name="Genome Biol.">
        <title>SKESA: strategic k-mer extension for scrupulous assemblies.</title>
        <authorList>
            <person name="Souvorov A."/>
            <person name="Agarwala R."/>
            <person name="Lipman D.J."/>
        </authorList>
    </citation>
    <scope>NUCLEOTIDE SEQUENCE</scope>
    <source>
        <strain evidence="3">1930</strain>
    </source>
</reference>
<geneLocation type="plasmid" evidence="4">
    <name>pVPSD2016-5</name>
</geneLocation>
<dbReference type="EMBL" id="DACQKT010000032">
    <property type="protein sequence ID" value="HAS6680248.1"/>
    <property type="molecule type" value="Genomic_DNA"/>
</dbReference>
<reference evidence="2" key="1">
    <citation type="submission" date="2014-12" db="EMBL/GenBank/DDBJ databases">
        <authorList>
            <person name="Lee C.-T."/>
            <person name="Chen I.-T."/>
            <person name="Yang Y.-T."/>
            <person name="Chen C.-Y."/>
            <person name="Lo C.-F."/>
        </authorList>
    </citation>
    <scope>NUCLEOTIDE SEQUENCE</scope>
    <source>
        <strain evidence="2">3HP</strain>
        <plasmid evidence="2">pVA1</plasmid>
    </source>
</reference>
<dbReference type="EMBL" id="KM067908">
    <property type="protein sequence ID" value="AIL49898.1"/>
    <property type="molecule type" value="Genomic_DNA"/>
</dbReference>
<dbReference type="PATRIC" id="fig|670.381.peg.5581"/>
<geneLocation type="plasmid" evidence="5">
    <name>pvpsd2016-5</name>
</geneLocation>